<dbReference type="AlphaFoldDB" id="A0A2T4J519"/>
<keyword evidence="3" id="KW-1185">Reference proteome</keyword>
<dbReference type="NCBIfam" id="TIGR02019">
    <property type="entry name" value="BchJ"/>
    <property type="match status" value="1"/>
</dbReference>
<dbReference type="Pfam" id="PF02830">
    <property type="entry name" value="V4R"/>
    <property type="match status" value="1"/>
</dbReference>
<dbReference type="InterPro" id="IPR004096">
    <property type="entry name" value="V4R"/>
</dbReference>
<comment type="caution">
    <text evidence="2">The sequence shown here is derived from an EMBL/GenBank/DDBJ whole genome shotgun (WGS) entry which is preliminary data.</text>
</comment>
<evidence type="ECO:0000313" key="3">
    <source>
        <dbReference type="Proteomes" id="UP000241362"/>
    </source>
</evidence>
<proteinExistence type="predicted"/>
<dbReference type="InterPro" id="IPR024096">
    <property type="entry name" value="NO_sig/Golgi_transp_ligand-bd"/>
</dbReference>
<organism evidence="2 3">
    <name type="scientific">Fuscovulum blasticum DSM 2131</name>
    <dbReference type="NCBI Taxonomy" id="1188250"/>
    <lineage>
        <taxon>Bacteria</taxon>
        <taxon>Pseudomonadati</taxon>
        <taxon>Pseudomonadota</taxon>
        <taxon>Alphaproteobacteria</taxon>
        <taxon>Rhodobacterales</taxon>
        <taxon>Paracoccaceae</taxon>
        <taxon>Pseudogemmobacter</taxon>
    </lineage>
</organism>
<reference evidence="2 3" key="1">
    <citation type="submission" date="2018-03" db="EMBL/GenBank/DDBJ databases">
        <title>Rhodobacter blasticus.</title>
        <authorList>
            <person name="Meyer T.E."/>
            <person name="Miller S."/>
            <person name="Lodha T."/>
            <person name="Gandham S."/>
            <person name="Chintalapati S."/>
            <person name="Chintalapati V.R."/>
        </authorList>
    </citation>
    <scope>NUCLEOTIDE SEQUENCE [LARGE SCALE GENOMIC DNA]</scope>
    <source>
        <strain evidence="2 3">DSM 2131</strain>
    </source>
</reference>
<accession>A0A2T4J519</accession>
<dbReference type="PANTHER" id="PTHR35090">
    <property type="entry name" value="DNA-DIRECTED RNA POLYMERASE SUBUNIT I"/>
    <property type="match status" value="1"/>
</dbReference>
<dbReference type="GO" id="GO:0015979">
    <property type="term" value="P:photosynthesis"/>
    <property type="evidence" value="ECO:0007669"/>
    <property type="project" value="InterPro"/>
</dbReference>
<dbReference type="PANTHER" id="PTHR35090:SF1">
    <property type="entry name" value="SLR0144 PROTEIN"/>
    <property type="match status" value="1"/>
</dbReference>
<dbReference type="SUPFAM" id="SSF111126">
    <property type="entry name" value="Ligand-binding domain in the NO signalling and Golgi transport"/>
    <property type="match status" value="1"/>
</dbReference>
<dbReference type="Proteomes" id="UP000241362">
    <property type="component" value="Unassembled WGS sequence"/>
</dbReference>
<dbReference type="GO" id="GO:0030494">
    <property type="term" value="P:bacteriochlorophyll biosynthetic process"/>
    <property type="evidence" value="ECO:0007669"/>
    <property type="project" value="InterPro"/>
</dbReference>
<dbReference type="EMBL" id="PZKE01000022">
    <property type="protein sequence ID" value="PTE12965.1"/>
    <property type="molecule type" value="Genomic_DNA"/>
</dbReference>
<dbReference type="RefSeq" id="WP_107674519.1">
    <property type="nucleotide sequence ID" value="NZ_PZKE01000022.1"/>
</dbReference>
<gene>
    <name evidence="2" type="primary">bchJ</name>
    <name evidence="2" type="ORF">C5F44_15835</name>
</gene>
<name>A0A2T4J519_FUSBL</name>
<dbReference type="Gene3D" id="3.30.1380.20">
    <property type="entry name" value="Trafficking protein particle complex subunit 3"/>
    <property type="match status" value="1"/>
</dbReference>
<feature type="domain" description="4-vinyl reductase 4VR" evidence="1">
    <location>
        <begin position="140"/>
        <end position="200"/>
    </location>
</feature>
<evidence type="ECO:0000259" key="1">
    <source>
        <dbReference type="SMART" id="SM00989"/>
    </source>
</evidence>
<dbReference type="InterPro" id="IPR010249">
    <property type="entry name" value="BchJ"/>
</dbReference>
<protein>
    <submittedName>
        <fullName evidence="2">Bacteriochlorophyll 4-vinyl reductase</fullName>
    </submittedName>
</protein>
<evidence type="ECO:0000313" key="2">
    <source>
        <dbReference type="EMBL" id="PTE12965.1"/>
    </source>
</evidence>
<sequence>MDGSRAFEPKEGSARIGPNAILQTIAVLDHCEGQVVRDRVMSVAGVEVPPADAGMLPEADCRAVHDAVRSVMGEKAEGILRLAGLATGDYILANRIPRAAQAVIRALPGYVGAWVLAGAIAKHSWTFAGSGKFRIVSHLPLVFELRNNPLAPVFADHAACVWHVAVFERLFARLVWPSVVVEETDCASTGDDICRFALHPQGLSRRNRANGI</sequence>
<dbReference type="SMART" id="SM00989">
    <property type="entry name" value="V4R"/>
    <property type="match status" value="1"/>
</dbReference>